<feature type="transmembrane region" description="Helical" evidence="1">
    <location>
        <begin position="1515"/>
        <end position="1544"/>
    </location>
</feature>
<organism evidence="3 4">
    <name type="scientific">Aphanomyces stellatus</name>
    <dbReference type="NCBI Taxonomy" id="120398"/>
    <lineage>
        <taxon>Eukaryota</taxon>
        <taxon>Sar</taxon>
        <taxon>Stramenopiles</taxon>
        <taxon>Oomycota</taxon>
        <taxon>Saprolegniomycetes</taxon>
        <taxon>Saprolegniales</taxon>
        <taxon>Verrucalvaceae</taxon>
        <taxon>Aphanomyces</taxon>
    </lineage>
</organism>
<evidence type="ECO:0000256" key="1">
    <source>
        <dbReference type="SAM" id="Phobius"/>
    </source>
</evidence>
<accession>A0A485L8Q6</accession>
<proteinExistence type="predicted"/>
<name>A0A485L8Q6_9STRA</name>
<feature type="transmembrane region" description="Helical" evidence="1">
    <location>
        <begin position="895"/>
        <end position="916"/>
    </location>
</feature>
<feature type="transmembrane region" description="Helical" evidence="1">
    <location>
        <begin position="1595"/>
        <end position="1615"/>
    </location>
</feature>
<dbReference type="Proteomes" id="UP000332933">
    <property type="component" value="Unassembled WGS sequence"/>
</dbReference>
<keyword evidence="1" id="KW-0472">Membrane</keyword>
<feature type="transmembrane region" description="Helical" evidence="1">
    <location>
        <begin position="1652"/>
        <end position="1669"/>
    </location>
</feature>
<reference evidence="3 4" key="1">
    <citation type="submission" date="2019-03" db="EMBL/GenBank/DDBJ databases">
        <authorList>
            <person name="Gaulin E."/>
            <person name="Dumas B."/>
        </authorList>
    </citation>
    <scope>NUCLEOTIDE SEQUENCE [LARGE SCALE GENOMIC DNA]</scope>
    <source>
        <strain evidence="3">CBS 568.67</strain>
    </source>
</reference>
<sequence>MARIRIQPQALGNAPSETRRLLLVAGIVYVVVAAFVSLYYLVLVAPSVANDFWWPRFTTAGVQTFLGDLYNAKTMIHVRGSLDLFAPSSVVVRDYAATGVFIATRPVAARAILLDHIPLQDAIRLIRSISLIENMQTISSPCWLDFNRTYELAHTGAHQVLCNTDRRRTTNAAVYIETYIRNTRTNDFVTSVYYPAIQSCLLDGVVDVDWVAAIERHKWPSIADEVAYWHTFGITTFQNTLQNYFEEGFVDALSIVNALGLPQHITIGRRTGITRPQSRWTTMFASLGFWNDLDACAQTNSSMVRSAPNLFEINVMSWDMWDFGPAGTPATALIRGQLSPLATIDIHLVVVPPSLQRLVQAFQTALFSALGTSTATLYLALDEPTVVATPASWIHPNALYYGGNPMCPYGSPMPFVQPSFGYYDDCGLQIPHAIQLTRDATLFAFLVRPTTDIHILCTLASPASTCIEQLEAVYSVLDSLGSLRPHIADLATRVTADLVPLNISFLQWATIDDIDQILHQPMVRPESESDPWSFLGWMTLYDWANGHREVFTFEGDYDTVTLMSQSHALDSLAAIAAELPATACRYLWALCLYLSILLSLLLVLVLIYAAFHGVSNGLDLLHSTRILGSTWLGRPLLVARGLTAVLLLATSPVEFVDSGLARLVLAPPSWYEKGVLAGEVVWLTFVVSDIWSPLTSSTTFYYAPLASVGTWVAVLALEPYRMTATIDKQCAIVTLTVGVKCTSGVVYIGSVDRTLLLLGIVLTSSLASYVLVRCVCHRPVRSHTGVHVTLPSIAQVFLSHSNRVDVVSCLLSGLIPMRSCFFDVKLWVVVRASSVASTRSTMAVKVLQASRPDHGSVPRAESPSPSCETRKVVSAEQFGQPQPPSFAGVGHLQSWGLVGLFVMATSVVSSFLFLSYSQEMLANDFLWTGFDATFTHSFLCTFLNQNLQMANPMQTHTFNDMALGVYYVANASTTSIGSSSLYVNAVQDEANTLDQVIHGLRQPHDACLHPWIATAYCYVDFERTWSMAYSPRRQVRCLGYAANGAVYLESLLRNVDSPTWVSCWGHAMESAVFSSLRVTHTGVEWIQRTESSDLTVHLEATYWRQHGIQTFSTQWQNFKLRGIYESFDVTNALGVSYALALKQYNRSFQLAEATSFKMYWSLASVLNQVVANDTVLSGTSLVGTSPAFAFQNATTMETALAQHYTLVLPLDGAYSAFTATVGPFGTVDLWRVPCPQSLLALYRTMSRFLMTTMGANDTIEAAFTGLYQVIQTSPQPSAWDNVTLWGGDLNCGLNYGGWCYLPLQFFGTSGLCANYNTDYSIVSSQNIILALLASGLFREDTTVWTATTQRDMLHHMGLWHVINVTSNFIMTTMTTDQQRQFDSAVQTVKSLIRDSIRLELVHYVGTVDGTDITLSHVNLFSDADFELFAWLYLFEWVEGKREVVTFQGDISAITTLSTTQLLDVRSINAQEIPRNVSAYLLRVVQYITLVLFGVGCLACLYILQSRGYVEGLHMLSFNFVAGHVWVGRPLMLLRGLTALCMLSTSNLHLTRAGSLAYFTSAAPHWFFTCVSAGETSWLVYVVVDTFSVFTGAYTASYSVTSVYTVSLLAAIWTLLVPITHSLSIDRQCTVTSVDLDVVCTSGQVAIGDSTRFYSLVGLAILGTLVSYIVERCRRHHTISTSPHLSFLLYSAAKYEFEQNICRRWTHDGTFYMDKATAVVTGIVAVEMTNRTILLDIKTWRVFSIPAQEMVNLPPHLRRALPLFD</sequence>
<feature type="transmembrane region" description="Helical" evidence="1">
    <location>
        <begin position="730"/>
        <end position="749"/>
    </location>
</feature>
<gene>
    <name evidence="3" type="primary">Aste57867_17911</name>
    <name evidence="2" type="ORF">As57867_017850</name>
    <name evidence="3" type="ORF">ASTE57867_17911</name>
</gene>
<evidence type="ECO:0000313" key="3">
    <source>
        <dbReference type="EMBL" id="VFT94653.1"/>
    </source>
</evidence>
<evidence type="ECO:0000313" key="4">
    <source>
        <dbReference type="Proteomes" id="UP000332933"/>
    </source>
</evidence>
<evidence type="ECO:0000313" key="2">
    <source>
        <dbReference type="EMBL" id="KAF0690716.1"/>
    </source>
</evidence>
<feature type="transmembrane region" description="Helical" evidence="1">
    <location>
        <begin position="1564"/>
        <end position="1583"/>
    </location>
</feature>
<feature type="transmembrane region" description="Helical" evidence="1">
    <location>
        <begin position="755"/>
        <end position="772"/>
    </location>
</feature>
<reference evidence="2" key="2">
    <citation type="submission" date="2019-06" db="EMBL/GenBank/DDBJ databases">
        <title>Genomics analysis of Aphanomyces spp. identifies a new class of oomycete effector associated with host adaptation.</title>
        <authorList>
            <person name="Gaulin E."/>
        </authorList>
    </citation>
    <scope>NUCLEOTIDE SEQUENCE</scope>
    <source>
        <strain evidence="2">CBS 578.67</strain>
    </source>
</reference>
<feature type="transmembrane region" description="Helical" evidence="1">
    <location>
        <begin position="21"/>
        <end position="42"/>
    </location>
</feature>
<protein>
    <submittedName>
        <fullName evidence="3">Aste57867_17911 protein</fullName>
    </submittedName>
</protein>
<feature type="transmembrane region" description="Helical" evidence="1">
    <location>
        <begin position="1483"/>
        <end position="1503"/>
    </location>
</feature>
<dbReference type="EMBL" id="CAADRA010006363">
    <property type="protein sequence ID" value="VFT94653.1"/>
    <property type="molecule type" value="Genomic_DNA"/>
</dbReference>
<keyword evidence="1" id="KW-1133">Transmembrane helix</keyword>
<feature type="transmembrane region" description="Helical" evidence="1">
    <location>
        <begin position="586"/>
        <end position="611"/>
    </location>
</feature>
<dbReference type="EMBL" id="VJMH01006342">
    <property type="protein sequence ID" value="KAF0690716.1"/>
    <property type="molecule type" value="Genomic_DNA"/>
</dbReference>
<keyword evidence="4" id="KW-1185">Reference proteome</keyword>
<keyword evidence="1" id="KW-0812">Transmembrane</keyword>